<sequence>VFIKIMKELDQAVIINLDLSPRPKIIKKSGKRAITGIARHTSMIASRALYILREYPIRRPTGIPTTAAREKPIISL</sequence>
<feature type="non-terminal residue" evidence="1">
    <location>
        <position position="1"/>
    </location>
</feature>
<name>X1IIV3_9ZZZZ</name>
<gene>
    <name evidence="1" type="ORF">S03H2_36638</name>
</gene>
<protein>
    <submittedName>
        <fullName evidence="1">Uncharacterized protein</fullName>
    </submittedName>
</protein>
<dbReference type="EMBL" id="BARU01022494">
    <property type="protein sequence ID" value="GAH57468.1"/>
    <property type="molecule type" value="Genomic_DNA"/>
</dbReference>
<proteinExistence type="predicted"/>
<evidence type="ECO:0000313" key="1">
    <source>
        <dbReference type="EMBL" id="GAH57468.1"/>
    </source>
</evidence>
<organism evidence="1">
    <name type="scientific">marine sediment metagenome</name>
    <dbReference type="NCBI Taxonomy" id="412755"/>
    <lineage>
        <taxon>unclassified sequences</taxon>
        <taxon>metagenomes</taxon>
        <taxon>ecological metagenomes</taxon>
    </lineage>
</organism>
<comment type="caution">
    <text evidence="1">The sequence shown here is derived from an EMBL/GenBank/DDBJ whole genome shotgun (WGS) entry which is preliminary data.</text>
</comment>
<accession>X1IIV3</accession>
<reference evidence="1" key="1">
    <citation type="journal article" date="2014" name="Front. Microbiol.">
        <title>High frequency of phylogenetically diverse reductive dehalogenase-homologous genes in deep subseafloor sedimentary metagenomes.</title>
        <authorList>
            <person name="Kawai M."/>
            <person name="Futagami T."/>
            <person name="Toyoda A."/>
            <person name="Takaki Y."/>
            <person name="Nishi S."/>
            <person name="Hori S."/>
            <person name="Arai W."/>
            <person name="Tsubouchi T."/>
            <person name="Morono Y."/>
            <person name="Uchiyama I."/>
            <person name="Ito T."/>
            <person name="Fujiyama A."/>
            <person name="Inagaki F."/>
            <person name="Takami H."/>
        </authorList>
    </citation>
    <scope>NUCLEOTIDE SEQUENCE</scope>
    <source>
        <strain evidence="1">Expedition CK06-06</strain>
    </source>
</reference>
<dbReference type="AlphaFoldDB" id="X1IIV3"/>